<keyword evidence="2" id="KW-1185">Reference proteome</keyword>
<proteinExistence type="predicted"/>
<dbReference type="GeneID" id="58228013"/>
<comment type="caution">
    <text evidence="1">The sequence shown here is derived from an EMBL/GenBank/DDBJ whole genome shotgun (WGS) entry which is preliminary data.</text>
</comment>
<protein>
    <submittedName>
        <fullName evidence="1">Dnd system-associated protein 3</fullName>
    </submittedName>
</protein>
<dbReference type="PATRIC" id="fig|151081.8.peg.3084"/>
<name>A0A0F4PKC9_9GAMM</name>
<dbReference type="Proteomes" id="UP000033664">
    <property type="component" value="Unassembled WGS sequence"/>
</dbReference>
<dbReference type="AlphaFoldDB" id="A0A0F4PKC9"/>
<dbReference type="OrthoDB" id="257964at2"/>
<evidence type="ECO:0000313" key="2">
    <source>
        <dbReference type="Proteomes" id="UP000033664"/>
    </source>
</evidence>
<dbReference type="InterPro" id="IPR017647">
    <property type="entry name" value="Dnd_assoc_3"/>
</dbReference>
<accession>A0A0F4PKC9</accession>
<dbReference type="NCBIfam" id="TIGR03238">
    <property type="entry name" value="dnd_assoc_3"/>
    <property type="match status" value="1"/>
</dbReference>
<gene>
    <name evidence="1" type="ORF">TW72_05860</name>
</gene>
<dbReference type="EMBL" id="JXXZ01000006">
    <property type="protein sequence ID" value="KJZ00240.1"/>
    <property type="molecule type" value="Genomic_DNA"/>
</dbReference>
<organism evidence="1 2">
    <name type="scientific">Pseudoalteromonas ruthenica</name>
    <dbReference type="NCBI Taxonomy" id="151081"/>
    <lineage>
        <taxon>Bacteria</taxon>
        <taxon>Pseudomonadati</taxon>
        <taxon>Pseudomonadota</taxon>
        <taxon>Gammaproteobacteria</taxon>
        <taxon>Alteromonadales</taxon>
        <taxon>Pseudoalteromonadaceae</taxon>
        <taxon>Pseudoalteromonas</taxon>
    </lineage>
</organism>
<sequence>MRLKEALSVLSKSSPYAVSTERSQDKQTLLDEIKSYLYIEMPIERKVDEVISSFGANDQKMLFLCGSSGDGKSELLTKAKQKYGSRVKFHLDATHSFDPHGTAIQTLDKVFGEFEAENSPLVVGINTGMMGNYAEEGSNERIRQALKTYLNDKQAPNDSGIYFVSFEDYPKFEIREHDYSSEFATSLLARITQQDDNIIRQLVEKEKEYSSAQSKRLVTNYELLSLPSVQKVIVDLLFKARLMRDQFLTARALLDFIHELLLGKGYLFDNLFAGGSNELANKIEGFDPAHLRTKQIDRFILCLDLNLPNPEFTAFKQVTSDFGITKISSAAQYLRLFYVLRHSDFANNFHLQFNPDFNESLVEKYISVFRLHKQYLGTAEQKSELKFFYRDILISAVRSYINRNAPRLGKRYFLLSDFGDYQVAAPADLAMDAKAIANNSTTSNAFFNARLKLKDKQFCLPININLLSLLININNGYRPNKHDKDSVILLDELANEVVQAAKSADELVITGGGKKYELELDDDEIVVNEG</sequence>
<reference evidence="1 2" key="1">
    <citation type="journal article" date="2015" name="BMC Genomics">
        <title>Genome mining reveals unlocked bioactive potential of marine Gram-negative bacteria.</title>
        <authorList>
            <person name="Machado H."/>
            <person name="Sonnenschein E.C."/>
            <person name="Melchiorsen J."/>
            <person name="Gram L."/>
        </authorList>
    </citation>
    <scope>NUCLEOTIDE SEQUENCE [LARGE SCALE GENOMIC DNA]</scope>
    <source>
        <strain evidence="1 2">S3137</strain>
    </source>
</reference>
<dbReference type="RefSeq" id="WP_045980178.1">
    <property type="nucleotide sequence ID" value="NZ_JXXY01000015.1"/>
</dbReference>
<evidence type="ECO:0000313" key="1">
    <source>
        <dbReference type="EMBL" id="KJZ00240.1"/>
    </source>
</evidence>